<evidence type="ECO:0000313" key="2">
    <source>
        <dbReference type="EMBL" id="KAL0390753.1"/>
    </source>
</evidence>
<comment type="caution">
    <text evidence="2">The sequence shown here is derived from an EMBL/GenBank/DDBJ whole genome shotgun (WGS) entry which is preliminary data.</text>
</comment>
<proteinExistence type="predicted"/>
<gene>
    <name evidence="2" type="ORF">Scaly_0432400</name>
</gene>
<dbReference type="Gene3D" id="1.10.238.10">
    <property type="entry name" value="EF-hand"/>
    <property type="match status" value="1"/>
</dbReference>
<dbReference type="SUPFAM" id="SSF47473">
    <property type="entry name" value="EF-hand"/>
    <property type="match status" value="1"/>
</dbReference>
<dbReference type="EMBL" id="JACGWM010000002">
    <property type="protein sequence ID" value="KAL0390753.1"/>
    <property type="molecule type" value="Genomic_DNA"/>
</dbReference>
<keyword evidence="1" id="KW-1133">Transmembrane helix</keyword>
<keyword evidence="1" id="KW-0472">Membrane</keyword>
<feature type="transmembrane region" description="Helical" evidence="1">
    <location>
        <begin position="53"/>
        <end position="77"/>
    </location>
</feature>
<dbReference type="InterPro" id="IPR011992">
    <property type="entry name" value="EF-hand-dom_pair"/>
</dbReference>
<name>A0AAW2SGC3_9LAMI</name>
<sequence length="145" mass="16986">MADQLTDDQISEFKEAFSLFDKDGDDAVVCCFYNHENVSCDVKKFGRPFGADLAVFFTLSLFEMISMSSIYLVMAFVRVNVIRDLDPRYSIEYLRSTHSVIMTLYRWSPVEGDRFNLRLDLEVGHAMPALAYRFRETWLYSMRCR</sequence>
<protein>
    <submittedName>
        <fullName evidence="2">Calmodulin-1/11/16</fullName>
    </submittedName>
</protein>
<keyword evidence="1" id="KW-0812">Transmembrane</keyword>
<reference evidence="2" key="1">
    <citation type="submission" date="2020-06" db="EMBL/GenBank/DDBJ databases">
        <authorList>
            <person name="Li T."/>
            <person name="Hu X."/>
            <person name="Zhang T."/>
            <person name="Song X."/>
            <person name="Zhang H."/>
            <person name="Dai N."/>
            <person name="Sheng W."/>
            <person name="Hou X."/>
            <person name="Wei L."/>
        </authorList>
    </citation>
    <scope>NUCLEOTIDE SEQUENCE</scope>
    <source>
        <strain evidence="2">KEN8</strain>
        <tissue evidence="2">Leaf</tissue>
    </source>
</reference>
<accession>A0AAW2SGC3</accession>
<evidence type="ECO:0000256" key="1">
    <source>
        <dbReference type="SAM" id="Phobius"/>
    </source>
</evidence>
<organism evidence="2">
    <name type="scientific">Sesamum calycinum</name>
    <dbReference type="NCBI Taxonomy" id="2727403"/>
    <lineage>
        <taxon>Eukaryota</taxon>
        <taxon>Viridiplantae</taxon>
        <taxon>Streptophyta</taxon>
        <taxon>Embryophyta</taxon>
        <taxon>Tracheophyta</taxon>
        <taxon>Spermatophyta</taxon>
        <taxon>Magnoliopsida</taxon>
        <taxon>eudicotyledons</taxon>
        <taxon>Gunneridae</taxon>
        <taxon>Pentapetalae</taxon>
        <taxon>asterids</taxon>
        <taxon>lamiids</taxon>
        <taxon>Lamiales</taxon>
        <taxon>Pedaliaceae</taxon>
        <taxon>Sesamum</taxon>
    </lineage>
</organism>
<dbReference type="AlphaFoldDB" id="A0AAW2SGC3"/>
<reference evidence="2" key="2">
    <citation type="journal article" date="2024" name="Plant">
        <title>Genomic evolution and insights into agronomic trait innovations of Sesamum species.</title>
        <authorList>
            <person name="Miao H."/>
            <person name="Wang L."/>
            <person name="Qu L."/>
            <person name="Liu H."/>
            <person name="Sun Y."/>
            <person name="Le M."/>
            <person name="Wang Q."/>
            <person name="Wei S."/>
            <person name="Zheng Y."/>
            <person name="Lin W."/>
            <person name="Duan Y."/>
            <person name="Cao H."/>
            <person name="Xiong S."/>
            <person name="Wang X."/>
            <person name="Wei L."/>
            <person name="Li C."/>
            <person name="Ma Q."/>
            <person name="Ju M."/>
            <person name="Zhao R."/>
            <person name="Li G."/>
            <person name="Mu C."/>
            <person name="Tian Q."/>
            <person name="Mei H."/>
            <person name="Zhang T."/>
            <person name="Gao T."/>
            <person name="Zhang H."/>
        </authorList>
    </citation>
    <scope>NUCLEOTIDE SEQUENCE</scope>
    <source>
        <strain evidence="2">KEN8</strain>
    </source>
</reference>